<dbReference type="InterPro" id="IPR036388">
    <property type="entry name" value="WH-like_DNA-bd_sf"/>
</dbReference>
<evidence type="ECO:0008006" key="4">
    <source>
        <dbReference type="Google" id="ProtNLM"/>
    </source>
</evidence>
<organism evidence="2 3">
    <name type="scientific">Caldinitratiruptor microaerophilus</name>
    <dbReference type="NCBI Taxonomy" id="671077"/>
    <lineage>
        <taxon>Bacteria</taxon>
        <taxon>Bacillati</taxon>
        <taxon>Bacillota</taxon>
        <taxon>Clostridia</taxon>
        <taxon>Eubacteriales</taxon>
        <taxon>Symbiobacteriaceae</taxon>
        <taxon>Caldinitratiruptor</taxon>
    </lineage>
</organism>
<gene>
    <name evidence="2" type="ORF">caldi_29930</name>
</gene>
<dbReference type="Pfam" id="PF13730">
    <property type="entry name" value="HTH_36"/>
    <property type="match status" value="1"/>
</dbReference>
<protein>
    <recommendedName>
        <fullName evidence="4">Helix-turn-helix domain-containing protein</fullName>
    </recommendedName>
</protein>
<dbReference type="Proteomes" id="UP001163687">
    <property type="component" value="Chromosome"/>
</dbReference>
<name>A0AA35CNU6_9FIRM</name>
<feature type="region of interest" description="Disordered" evidence="1">
    <location>
        <begin position="184"/>
        <end position="206"/>
    </location>
</feature>
<evidence type="ECO:0000313" key="3">
    <source>
        <dbReference type="Proteomes" id="UP001163687"/>
    </source>
</evidence>
<dbReference type="Gene3D" id="1.10.10.10">
    <property type="entry name" value="Winged helix-like DNA-binding domain superfamily/Winged helix DNA-binding domain"/>
    <property type="match status" value="1"/>
</dbReference>
<keyword evidence="3" id="KW-1185">Reference proteome</keyword>
<evidence type="ECO:0000313" key="2">
    <source>
        <dbReference type="EMBL" id="BDG61903.1"/>
    </source>
</evidence>
<sequence length="312" mass="35239">MGAVRVQAFESLRWVFQNSTLTTTEKVVLTCLILHADETGRCWPGSDTLATETGLSRRAVQYCLKQLEAKGLIAREAMPPKRTIYTVHLLQGASDAQCTGCTVQQLHGAPDAQCNSCTVQEVRRTVHQVRRTVHHVRRNGAPGASIAVTNEPGNQPPERDSGTGSDAELPIELPNELLNELPRESTHDARRRASSPKANTKHNRTVSEAERALVDQLWQHLKVSDALPADTDRFYWRLVKQARDLLSARSLAEWAACIEWALQDSYWRERLTDLRQLGEKVWPQFARRRNRETTPGRPKLLEPEEVSDDDIR</sequence>
<proteinExistence type="predicted"/>
<dbReference type="EMBL" id="AP025628">
    <property type="protein sequence ID" value="BDG61903.1"/>
    <property type="molecule type" value="Genomic_DNA"/>
</dbReference>
<dbReference type="InterPro" id="IPR036390">
    <property type="entry name" value="WH_DNA-bd_sf"/>
</dbReference>
<feature type="compositionally biased region" description="Basic residues" evidence="1">
    <location>
        <begin position="189"/>
        <end position="204"/>
    </location>
</feature>
<accession>A0AA35CNU6</accession>
<feature type="region of interest" description="Disordered" evidence="1">
    <location>
        <begin position="288"/>
        <end position="312"/>
    </location>
</feature>
<feature type="region of interest" description="Disordered" evidence="1">
    <location>
        <begin position="135"/>
        <end position="169"/>
    </location>
</feature>
<feature type="compositionally biased region" description="Acidic residues" evidence="1">
    <location>
        <begin position="303"/>
        <end position="312"/>
    </location>
</feature>
<feature type="compositionally biased region" description="Basic and acidic residues" evidence="1">
    <location>
        <begin position="291"/>
        <end position="302"/>
    </location>
</feature>
<dbReference type="SUPFAM" id="SSF46785">
    <property type="entry name" value="Winged helix' DNA-binding domain"/>
    <property type="match status" value="1"/>
</dbReference>
<dbReference type="AlphaFoldDB" id="A0AA35CNU6"/>
<evidence type="ECO:0000256" key="1">
    <source>
        <dbReference type="SAM" id="MobiDB-lite"/>
    </source>
</evidence>
<dbReference type="KEGG" id="cmic:caldi_29930"/>
<reference evidence="2" key="1">
    <citation type="submission" date="2022-03" db="EMBL/GenBank/DDBJ databases">
        <title>Complete genome sequence of Caldinitratiruptor microaerophilus.</title>
        <authorList>
            <person name="Mukaiyama R."/>
            <person name="Nishiyama T."/>
            <person name="Ueda K."/>
        </authorList>
    </citation>
    <scope>NUCLEOTIDE SEQUENCE</scope>
    <source>
        <strain evidence="2">JCM 16183</strain>
    </source>
</reference>